<evidence type="ECO:0000313" key="3">
    <source>
        <dbReference type="Proteomes" id="UP000298061"/>
    </source>
</evidence>
<protein>
    <submittedName>
        <fullName evidence="2">Uncharacterized protein</fullName>
    </submittedName>
</protein>
<feature type="compositionally biased region" description="Basic and acidic residues" evidence="1">
    <location>
        <begin position="44"/>
        <end position="79"/>
    </location>
</feature>
<feature type="region of interest" description="Disordered" evidence="1">
    <location>
        <begin position="1"/>
        <end position="96"/>
    </location>
</feature>
<organism evidence="2 3">
    <name type="scientific">Hericium alpestre</name>
    <dbReference type="NCBI Taxonomy" id="135208"/>
    <lineage>
        <taxon>Eukaryota</taxon>
        <taxon>Fungi</taxon>
        <taxon>Dikarya</taxon>
        <taxon>Basidiomycota</taxon>
        <taxon>Agaricomycotina</taxon>
        <taxon>Agaricomycetes</taxon>
        <taxon>Russulales</taxon>
        <taxon>Hericiaceae</taxon>
        <taxon>Hericium</taxon>
    </lineage>
</organism>
<comment type="caution">
    <text evidence="2">The sequence shown here is derived from an EMBL/GenBank/DDBJ whole genome shotgun (WGS) entry which is preliminary data.</text>
</comment>
<dbReference type="Proteomes" id="UP000298061">
    <property type="component" value="Unassembled WGS sequence"/>
</dbReference>
<gene>
    <name evidence="2" type="ORF">EWM64_g6401</name>
</gene>
<evidence type="ECO:0000256" key="1">
    <source>
        <dbReference type="SAM" id="MobiDB-lite"/>
    </source>
</evidence>
<name>A0A4Y9ZUS8_9AGAM</name>
<proteinExistence type="predicted"/>
<evidence type="ECO:0000313" key="2">
    <source>
        <dbReference type="EMBL" id="TFY77611.1"/>
    </source>
</evidence>
<feature type="compositionally biased region" description="Polar residues" evidence="1">
    <location>
        <begin position="1"/>
        <end position="31"/>
    </location>
</feature>
<keyword evidence="3" id="KW-1185">Reference proteome</keyword>
<accession>A0A4Y9ZUS8</accession>
<sequence>MDSSTHGISLDTSVSIPPQTSEDGETPTTKLPQEETLGWVSTEQEGRRGSMDSAVRAKRDEHNRRESYQSPGSRKDRPSSRSSSGKWIYMTSSESSGEIRVSVLYDGVTEKPIIHSPDRKKSIPSIKRTSPGRARLFSEPVPLDNVDDVDNESEEAPPVIAVSGAFREGATPPPHSPPGSAGSWDMDPRSPSVDYFCQRNLIDQLVGIESRLRSLEVNRLQDIVRNDIRMLLERVEAIAQMQHRPVQAPAYVLCAACAKHLQLHPPPTNDEPSA</sequence>
<dbReference type="EMBL" id="SFCI01000866">
    <property type="protein sequence ID" value="TFY77611.1"/>
    <property type="molecule type" value="Genomic_DNA"/>
</dbReference>
<feature type="region of interest" description="Disordered" evidence="1">
    <location>
        <begin position="166"/>
        <end position="187"/>
    </location>
</feature>
<dbReference type="AlphaFoldDB" id="A0A4Y9ZUS8"/>
<reference evidence="2 3" key="1">
    <citation type="submission" date="2019-02" db="EMBL/GenBank/DDBJ databases">
        <title>Genome sequencing of the rare red list fungi Hericium alpestre (H. flagellum).</title>
        <authorList>
            <person name="Buettner E."/>
            <person name="Kellner H."/>
        </authorList>
    </citation>
    <scope>NUCLEOTIDE SEQUENCE [LARGE SCALE GENOMIC DNA]</scope>
    <source>
        <strain evidence="2 3">DSM 108284</strain>
    </source>
</reference>